<dbReference type="PROSITE" id="PS50109">
    <property type="entry name" value="HIS_KIN"/>
    <property type="match status" value="1"/>
</dbReference>
<evidence type="ECO:0000259" key="15">
    <source>
        <dbReference type="PROSITE" id="PS50109"/>
    </source>
</evidence>
<feature type="domain" description="HAMP" evidence="16">
    <location>
        <begin position="180"/>
        <end position="232"/>
    </location>
</feature>
<reference evidence="17 18" key="1">
    <citation type="submission" date="2018-10" db="EMBL/GenBank/DDBJ databases">
        <title>Genome Sequence of Cohnella sp.</title>
        <authorList>
            <person name="Srinivasan S."/>
            <person name="Kim M.K."/>
        </authorList>
    </citation>
    <scope>NUCLEOTIDE SEQUENCE [LARGE SCALE GENOMIC DNA]</scope>
    <source>
        <strain evidence="17 18">18JY8-7</strain>
    </source>
</reference>
<keyword evidence="5" id="KW-0597">Phosphoprotein</keyword>
<dbReference type="InterPro" id="IPR050398">
    <property type="entry name" value="HssS/ArlS-like"/>
</dbReference>
<dbReference type="GO" id="GO:0000155">
    <property type="term" value="F:phosphorelay sensor kinase activity"/>
    <property type="evidence" value="ECO:0007669"/>
    <property type="project" value="InterPro"/>
</dbReference>
<dbReference type="SMART" id="SM00304">
    <property type="entry name" value="HAMP"/>
    <property type="match status" value="1"/>
</dbReference>
<evidence type="ECO:0000256" key="6">
    <source>
        <dbReference type="ARBA" id="ARBA00022679"/>
    </source>
</evidence>
<dbReference type="InterPro" id="IPR003594">
    <property type="entry name" value="HATPase_dom"/>
</dbReference>
<dbReference type="KEGG" id="coh:EAV92_19445"/>
<evidence type="ECO:0000256" key="8">
    <source>
        <dbReference type="ARBA" id="ARBA00022741"/>
    </source>
</evidence>
<dbReference type="SUPFAM" id="SSF55874">
    <property type="entry name" value="ATPase domain of HSP90 chaperone/DNA topoisomerase II/histidine kinase"/>
    <property type="match status" value="1"/>
</dbReference>
<evidence type="ECO:0000256" key="2">
    <source>
        <dbReference type="ARBA" id="ARBA00004651"/>
    </source>
</evidence>
<dbReference type="PANTHER" id="PTHR45528">
    <property type="entry name" value="SENSOR HISTIDINE KINASE CPXA"/>
    <property type="match status" value="1"/>
</dbReference>
<keyword evidence="10" id="KW-0067">ATP-binding</keyword>
<dbReference type="AlphaFoldDB" id="A0A3G3K287"/>
<evidence type="ECO:0000256" key="7">
    <source>
        <dbReference type="ARBA" id="ARBA00022692"/>
    </source>
</evidence>
<dbReference type="Gene3D" id="6.10.340.10">
    <property type="match status" value="1"/>
</dbReference>
<feature type="transmembrane region" description="Helical" evidence="14">
    <location>
        <begin position="161"/>
        <end position="179"/>
    </location>
</feature>
<evidence type="ECO:0000313" key="17">
    <source>
        <dbReference type="EMBL" id="AYQ74552.1"/>
    </source>
</evidence>
<dbReference type="SUPFAM" id="SSF158472">
    <property type="entry name" value="HAMP domain-like"/>
    <property type="match status" value="1"/>
</dbReference>
<keyword evidence="11 14" id="KW-1133">Transmembrane helix</keyword>
<dbReference type="EMBL" id="CP033433">
    <property type="protein sequence ID" value="AYQ74552.1"/>
    <property type="molecule type" value="Genomic_DNA"/>
</dbReference>
<protein>
    <recommendedName>
        <fullName evidence="3">histidine kinase</fullName>
        <ecNumber evidence="3">2.7.13.3</ecNumber>
    </recommendedName>
</protein>
<evidence type="ECO:0000256" key="12">
    <source>
        <dbReference type="ARBA" id="ARBA00023012"/>
    </source>
</evidence>
<feature type="domain" description="Histidine kinase" evidence="15">
    <location>
        <begin position="240"/>
        <end position="445"/>
    </location>
</feature>
<dbReference type="Pfam" id="PF00672">
    <property type="entry name" value="HAMP"/>
    <property type="match status" value="1"/>
</dbReference>
<dbReference type="CDD" id="cd00082">
    <property type="entry name" value="HisKA"/>
    <property type="match status" value="1"/>
</dbReference>
<accession>A0A3G3K287</accession>
<keyword evidence="8" id="KW-0547">Nucleotide-binding</keyword>
<keyword evidence="13 14" id="KW-0472">Membrane</keyword>
<evidence type="ECO:0000313" key="18">
    <source>
        <dbReference type="Proteomes" id="UP000269097"/>
    </source>
</evidence>
<evidence type="ECO:0000256" key="9">
    <source>
        <dbReference type="ARBA" id="ARBA00022777"/>
    </source>
</evidence>
<dbReference type="Gene3D" id="1.10.287.130">
    <property type="match status" value="1"/>
</dbReference>
<name>A0A3G3K287_9BACL</name>
<dbReference type="PROSITE" id="PS50885">
    <property type="entry name" value="HAMP"/>
    <property type="match status" value="1"/>
</dbReference>
<evidence type="ECO:0000256" key="1">
    <source>
        <dbReference type="ARBA" id="ARBA00000085"/>
    </source>
</evidence>
<dbReference type="Pfam" id="PF02518">
    <property type="entry name" value="HATPase_c"/>
    <property type="match status" value="1"/>
</dbReference>
<dbReference type="InterPro" id="IPR003660">
    <property type="entry name" value="HAMP_dom"/>
</dbReference>
<dbReference type="CDD" id="cd06225">
    <property type="entry name" value="HAMP"/>
    <property type="match status" value="1"/>
</dbReference>
<comment type="catalytic activity">
    <reaction evidence="1">
        <text>ATP + protein L-histidine = ADP + protein N-phospho-L-histidine.</text>
        <dbReference type="EC" id="2.7.13.3"/>
    </reaction>
</comment>
<keyword evidence="6" id="KW-0808">Transferase</keyword>
<dbReference type="FunFam" id="1.10.287.130:FF:000001">
    <property type="entry name" value="Two-component sensor histidine kinase"/>
    <property type="match status" value="1"/>
</dbReference>
<dbReference type="SMART" id="SM00388">
    <property type="entry name" value="HisKA"/>
    <property type="match status" value="1"/>
</dbReference>
<dbReference type="CDD" id="cd00075">
    <property type="entry name" value="HATPase"/>
    <property type="match status" value="1"/>
</dbReference>
<dbReference type="InterPro" id="IPR036097">
    <property type="entry name" value="HisK_dim/P_sf"/>
</dbReference>
<evidence type="ECO:0000256" key="4">
    <source>
        <dbReference type="ARBA" id="ARBA00022475"/>
    </source>
</evidence>
<dbReference type="EC" id="2.7.13.3" evidence="3"/>
<evidence type="ECO:0000256" key="14">
    <source>
        <dbReference type="SAM" id="Phobius"/>
    </source>
</evidence>
<dbReference type="GO" id="GO:0005524">
    <property type="term" value="F:ATP binding"/>
    <property type="evidence" value="ECO:0007669"/>
    <property type="project" value="UniProtKB-KW"/>
</dbReference>
<dbReference type="Gene3D" id="3.30.565.10">
    <property type="entry name" value="Histidine kinase-like ATPase, C-terminal domain"/>
    <property type="match status" value="1"/>
</dbReference>
<keyword evidence="18" id="KW-1185">Reference proteome</keyword>
<feature type="transmembrane region" description="Helical" evidence="14">
    <location>
        <begin position="12"/>
        <end position="33"/>
    </location>
</feature>
<dbReference type="InterPro" id="IPR004358">
    <property type="entry name" value="Sig_transdc_His_kin-like_C"/>
</dbReference>
<dbReference type="InterPro" id="IPR005467">
    <property type="entry name" value="His_kinase_dom"/>
</dbReference>
<keyword evidence="4" id="KW-1003">Cell membrane</keyword>
<dbReference type="RefSeq" id="WP_123042632.1">
    <property type="nucleotide sequence ID" value="NZ_CP033433.1"/>
</dbReference>
<proteinExistence type="predicted"/>
<evidence type="ECO:0000256" key="3">
    <source>
        <dbReference type="ARBA" id="ARBA00012438"/>
    </source>
</evidence>
<keyword evidence="7 14" id="KW-0812">Transmembrane</keyword>
<keyword evidence="12" id="KW-0902">Two-component regulatory system</keyword>
<keyword evidence="9 17" id="KW-0418">Kinase</keyword>
<dbReference type="GO" id="GO:0005886">
    <property type="term" value="C:plasma membrane"/>
    <property type="evidence" value="ECO:0007669"/>
    <property type="project" value="UniProtKB-SubCell"/>
</dbReference>
<evidence type="ECO:0000256" key="5">
    <source>
        <dbReference type="ARBA" id="ARBA00022553"/>
    </source>
</evidence>
<sequence>MIRNLRVGTKIQLHNLFLIATVILVTAFSFQVLSERYLLKEAKAQLKSDAEAIVFSLKGTPVLSGRIIAERIVNRAKFKLVGRAISSRLLILDKSNRVIYSNADSAEVEVLRGLTKSNDQGYLVQRREILSENGQLLGRIVLAVQIREVQGFNRILRGAEWVSALIGGLFAMVMGFLLGKTITRPLGRLAAGMRKFTPKQNVPAIGIASRDEIGELAESFSTMAAEIRSHDRVQTEFLQNASHELKTPLMTIQGNAEAIKDGIVQGEEAGQSLDLIVSECQRLKGIVDELIYLTRLEQVSEAYRFERLRIGDVLLDAIERLRAVAEQKGIELRVEGELDREGNYDSEKLMRAMLNIAGNGIRYAGSFVRLKVSAEGNATIIICEDDGKGFAPGEENKVFDRFYKGQQGGTGIGLSMAKAIVEAHGGTIEALPGKPNGAVFRLRLP</sequence>
<dbReference type="PANTHER" id="PTHR45528:SF1">
    <property type="entry name" value="SENSOR HISTIDINE KINASE CPXA"/>
    <property type="match status" value="1"/>
</dbReference>
<dbReference type="Proteomes" id="UP000269097">
    <property type="component" value="Chromosome"/>
</dbReference>
<dbReference type="InterPro" id="IPR036890">
    <property type="entry name" value="HATPase_C_sf"/>
</dbReference>
<evidence type="ECO:0000256" key="13">
    <source>
        <dbReference type="ARBA" id="ARBA00023136"/>
    </source>
</evidence>
<dbReference type="InterPro" id="IPR003661">
    <property type="entry name" value="HisK_dim/P_dom"/>
</dbReference>
<evidence type="ECO:0000256" key="11">
    <source>
        <dbReference type="ARBA" id="ARBA00022989"/>
    </source>
</evidence>
<evidence type="ECO:0000256" key="10">
    <source>
        <dbReference type="ARBA" id="ARBA00022840"/>
    </source>
</evidence>
<dbReference type="SUPFAM" id="SSF47384">
    <property type="entry name" value="Homodimeric domain of signal transducing histidine kinase"/>
    <property type="match status" value="1"/>
</dbReference>
<dbReference type="Pfam" id="PF00512">
    <property type="entry name" value="HisKA"/>
    <property type="match status" value="1"/>
</dbReference>
<evidence type="ECO:0000259" key="16">
    <source>
        <dbReference type="PROSITE" id="PS50885"/>
    </source>
</evidence>
<gene>
    <name evidence="17" type="ORF">EAV92_19445</name>
</gene>
<dbReference type="SMART" id="SM00387">
    <property type="entry name" value="HATPase_c"/>
    <property type="match status" value="1"/>
</dbReference>
<comment type="subcellular location">
    <subcellularLocation>
        <location evidence="2">Cell membrane</location>
        <topology evidence="2">Multi-pass membrane protein</topology>
    </subcellularLocation>
</comment>
<organism evidence="17 18">
    <name type="scientific">Cohnella candidum</name>
    <dbReference type="NCBI Taxonomy" id="2674991"/>
    <lineage>
        <taxon>Bacteria</taxon>
        <taxon>Bacillati</taxon>
        <taxon>Bacillota</taxon>
        <taxon>Bacilli</taxon>
        <taxon>Bacillales</taxon>
        <taxon>Paenibacillaceae</taxon>
        <taxon>Cohnella</taxon>
    </lineage>
</organism>
<dbReference type="PRINTS" id="PR00344">
    <property type="entry name" value="BCTRLSENSOR"/>
</dbReference>